<dbReference type="EMBL" id="BMPI01000014">
    <property type="protein sequence ID" value="GGM29964.1"/>
    <property type="molecule type" value="Genomic_DNA"/>
</dbReference>
<name>A0A917TPA9_9ACTN</name>
<protein>
    <submittedName>
        <fullName evidence="1">Uncharacterized protein</fullName>
    </submittedName>
</protein>
<accession>A0A917TPA9</accession>
<reference evidence="1" key="2">
    <citation type="submission" date="2020-09" db="EMBL/GenBank/DDBJ databases">
        <authorList>
            <person name="Sun Q."/>
            <person name="Ohkuma M."/>
        </authorList>
    </citation>
    <scope>NUCLEOTIDE SEQUENCE</scope>
    <source>
        <strain evidence="1">JCM 19831</strain>
    </source>
</reference>
<dbReference type="Proteomes" id="UP000642070">
    <property type="component" value="Unassembled WGS sequence"/>
</dbReference>
<sequence>MAGVLSHHSGHSPAMRLTRVLVVVATAAAAVAIAPSPAFAIPSGDGWSGSWKYTGGSSVQVKLDVPGAKLVANGWDALGTRAFVLNVTDTVADGKCAYVKWTAAATTEHWSCGNGTTVQVAGLPTSTNAVTAVLCRDSLTHDNKTNCNVIDVPSSAADAFIRTEGNGAQWAYYDGYAGEDWGAWITIGDVHFDYFGWDDWPAGQRLIESYLTFLEPACGSGTVQSASPPATVSDCVDYDLSVSPPDTHVTGTAWGVGCTWSLRGVNPPHHCIKLRVPQPS</sequence>
<evidence type="ECO:0000313" key="1">
    <source>
        <dbReference type="EMBL" id="GGM29964.1"/>
    </source>
</evidence>
<comment type="caution">
    <text evidence="1">The sequence shown here is derived from an EMBL/GenBank/DDBJ whole genome shotgun (WGS) entry which is preliminary data.</text>
</comment>
<dbReference type="AlphaFoldDB" id="A0A917TPA9"/>
<gene>
    <name evidence="1" type="ORF">GCM10007977_034060</name>
</gene>
<evidence type="ECO:0000313" key="2">
    <source>
        <dbReference type="Proteomes" id="UP000642070"/>
    </source>
</evidence>
<proteinExistence type="predicted"/>
<organism evidence="1 2">
    <name type="scientific">Dactylosporangium sucinum</name>
    <dbReference type="NCBI Taxonomy" id="1424081"/>
    <lineage>
        <taxon>Bacteria</taxon>
        <taxon>Bacillati</taxon>
        <taxon>Actinomycetota</taxon>
        <taxon>Actinomycetes</taxon>
        <taxon>Micromonosporales</taxon>
        <taxon>Micromonosporaceae</taxon>
        <taxon>Dactylosporangium</taxon>
    </lineage>
</organism>
<reference evidence="1" key="1">
    <citation type="journal article" date="2014" name="Int. J. Syst. Evol. Microbiol.">
        <title>Complete genome sequence of Corynebacterium casei LMG S-19264T (=DSM 44701T), isolated from a smear-ripened cheese.</title>
        <authorList>
            <consortium name="US DOE Joint Genome Institute (JGI-PGF)"/>
            <person name="Walter F."/>
            <person name="Albersmeier A."/>
            <person name="Kalinowski J."/>
            <person name="Ruckert C."/>
        </authorList>
    </citation>
    <scope>NUCLEOTIDE SEQUENCE</scope>
    <source>
        <strain evidence="1">JCM 19831</strain>
    </source>
</reference>
<keyword evidence="2" id="KW-1185">Reference proteome</keyword>